<sequence>MPKNIEKEDSRTPLNVVELLAWWYKFFLPHELTYVFDLDRRWSIFDKHRSHRIADALRKEFSTNHSNAVVQSLLAFFHSRPDIELLPRSMTEKTLQSNTGFIQLTPFTNTCTFCGRILSARDSHSRQISIVCEQGKVVCGTVFFIECSHVEKYRKSPKYIIFPNFVRIEHQHHYSFASLHHGAHVYMGGNSGLARRIITTYSCDVISNANSWWKTCDSLNLQAFNDDIVQLKPLYWKRLAQGLLMYKVLEFQLTMGCPTVIIPMSMGEFDQWAWDNYPKMLSWFIYIWSRHKYIVGSCGSDCSKAIIMNGHQKCRRRVCRYKNLTVATNEFDELMIGCCRSPLPKSRYCELRQDCQVESGTSNSVSNQCRARLKKAGLRNGKIWKKPREDGFGAAGCRTRKSKSDAYIQRCARSFGVISCVTNCRVIISFGEIFRSETLREILHLLFSTIRVLNNVNTQAAEQCFSWLKRYASIISALGHRRAPIFLLMLFHTANLARCHIKPTKLFDIASRCETIQDVSLSHSKRIIEPKNISAQENVNMANDKATPVLPNERKRKNQNISSLEPTNTDWKSLVALIRKNHNLANNRREKTSDAAQAT</sequence>
<protein>
    <submittedName>
        <fullName evidence="1">Uncharacterized protein</fullName>
    </submittedName>
</protein>
<gene>
    <name evidence="1" type="ORF">XDN619_LOCUS13044</name>
</gene>
<comment type="caution">
    <text evidence="1">The sequence shown here is derived from an EMBL/GenBank/DDBJ whole genome shotgun (WGS) entry which is preliminary data.</text>
</comment>
<name>A0A816RGT3_9BILA</name>
<dbReference type="EMBL" id="CAJNRG010005186">
    <property type="protein sequence ID" value="CAF2073371.1"/>
    <property type="molecule type" value="Genomic_DNA"/>
</dbReference>
<proteinExistence type="predicted"/>
<organism evidence="1 2">
    <name type="scientific">Rotaria magnacalcarata</name>
    <dbReference type="NCBI Taxonomy" id="392030"/>
    <lineage>
        <taxon>Eukaryota</taxon>
        <taxon>Metazoa</taxon>
        <taxon>Spiralia</taxon>
        <taxon>Gnathifera</taxon>
        <taxon>Rotifera</taxon>
        <taxon>Eurotatoria</taxon>
        <taxon>Bdelloidea</taxon>
        <taxon>Philodinida</taxon>
        <taxon>Philodinidae</taxon>
        <taxon>Rotaria</taxon>
    </lineage>
</organism>
<dbReference type="AlphaFoldDB" id="A0A816RGT3"/>
<evidence type="ECO:0000313" key="1">
    <source>
        <dbReference type="EMBL" id="CAF2073371.1"/>
    </source>
</evidence>
<dbReference type="Proteomes" id="UP000663887">
    <property type="component" value="Unassembled WGS sequence"/>
</dbReference>
<evidence type="ECO:0000313" key="2">
    <source>
        <dbReference type="Proteomes" id="UP000663887"/>
    </source>
</evidence>
<reference evidence="1" key="1">
    <citation type="submission" date="2021-02" db="EMBL/GenBank/DDBJ databases">
        <authorList>
            <person name="Nowell W R."/>
        </authorList>
    </citation>
    <scope>NUCLEOTIDE SEQUENCE</scope>
</reference>
<accession>A0A816RGT3</accession>